<dbReference type="SUPFAM" id="SSF52540">
    <property type="entry name" value="P-loop containing nucleoside triphosphate hydrolases"/>
    <property type="match status" value="1"/>
</dbReference>
<gene>
    <name evidence="9" type="ORF">QN277_018868</name>
</gene>
<accession>A0AAE1JUI4</accession>
<dbReference type="Gene3D" id="3.40.50.300">
    <property type="entry name" value="P-loop containing nucleotide triphosphate hydrolases"/>
    <property type="match status" value="1"/>
</dbReference>
<sequence>MAEVGVSVAAKLAEYLVDPTLRQLQYLFCVSKITRNVEIKKEELILKQGRVQERVQEAINKSERIDDAVNKWKSYVKSLIAELENLEEELKANNGCLGGWCPTWRRYRLCKKLVKTTKRMIDLNTKSDCFNPFSHPVIIPDIEYHSSQNFKLFSATQMAFDQLVEALKDDSSFLIGLSGMGGSGKTTLAKEVGKEAKKLQLFDRVVLATISQNPDIRKIQGEIADTLGIELKQESEIGRAKRIALRLQSGERILIILDDVWAKLNLEDIGIPFGGNHQRSCKVVLTTRRLDVCTLMECQKMIKLDLLKEDEAWTLFQTHANVGDVAKEDVARAIAMECKGLPIAIVAVGTCLKGKGIHEMKEMLYRLNNAKPINVDKGVRSAFACLELSYDYLQTDKAKKLLLMCAMFPEDHNIDVEDLFRYGMGLGLCRDIDSFETARSEVRTTINYLIDSSLLMDNSSKSNVHAQKYVKLHDMVRDVALWIASKEHRTIKVNCTEELDKLIIDGAVNDCYAFSSWYNNNRLLQFPSQFHAPKLEFLLLCSSKLLDLSHATFEGTEVLKALIILYTTSWRSKIELQPQSIQHLSNLRTLRLHCWNLHDISFVVSLTRLEILDLRGSKFARMPNGIEKLSKLKLLDLSKCTIDECCYKVIGRCSQLEELYVSILCSHSKNEDCYEYLVGLTALIKLRRYKLEIGEHDQGLVFHNEGTRYLCLTQLNTSMLGAIIKDLAQRATGIRFYKLKGGNNNFMMANIVQAIGSMNELTKLCLQKCSEIEYITDETTPHEDAIVHRLDELVLYDMDNLKQIHRGPSSFSLFQKLERLSISDCSQLLNIFPANCNLGNLKFLSICNCPMLTSLFPISATCTLLSLEELRIGVCNELKHVLDGEVGDDTWENSRFPKLKILSVFGCHKLESVCTTFLSLRFVQLQRLSIRNAPQMKFVFAGEQLMHDQDENQILLPLLEYLELEDLPSLVRICSERDHSCCPSIKTIEWRDCPNMELQEFNGHQLRNEEDKSLTAVESIRLDNCGVESIFHYQTGLKEQISTFQYLKELILEKCARLKFVFSTHICQNLPELSSVTISCCEELKAIFLGNEETQKNLPIVESFLLKLKRLQISKCNKLKFVLSFMISTTTSMLPQLSTLNISDCFEMEEVFKFSNTEHYDIDIDSDREITLPNMKSVELDNLPRFFNICQGFKFRTGELGRVEIHDCPKLMPIKGATIDWTKEIPLREYELKYNQLNNKEVLNLPLSVLNVSELDIQNPRVEHHTWRIIGDDDQEETNDSKILRSEQQMLGGVVPTQLLSFQYLHSLEMTRSKKLKFLFSMSTIVQNSLPKLASLTLSDCKELEVIFGHSSDDDANYSDTIALSSLKVIQLRNLPNFKSVCLIGLQIQVELTNIDICNCPKFVDSCLGSALQQLGTLSLRQISIEDSNIETSSNVNEEKGTMLISRAEHLQLEDSMNLIYVWESPTFIKFQNLVGLYVIKCRRLKCIFPSTVMRSLPCLKDLRIEECEELEEIMSSGEEEHNHFPNESSYNSFCFPQLYRLTVQRCRRLKWLFPSPPSTLLVPHLQWLMIVECSQLEGLCNSEVEIHGDGFYNNSLPMLLLLIVQDCPIFSETTLAALQSCRRRNWY</sequence>
<dbReference type="Pfam" id="PF00931">
    <property type="entry name" value="NB-ARC"/>
    <property type="match status" value="1"/>
</dbReference>
<dbReference type="InterPro" id="IPR003593">
    <property type="entry name" value="AAA+_ATPase"/>
</dbReference>
<keyword evidence="10" id="KW-1185">Reference proteome</keyword>
<dbReference type="FunFam" id="3.40.50.300:FF:001091">
    <property type="entry name" value="Probable disease resistance protein At1g61300"/>
    <property type="match status" value="1"/>
</dbReference>
<evidence type="ECO:0000256" key="5">
    <source>
        <dbReference type="ARBA" id="ARBA00022821"/>
    </source>
</evidence>
<evidence type="ECO:0000313" key="9">
    <source>
        <dbReference type="EMBL" id="KAK4275853.1"/>
    </source>
</evidence>
<comment type="similarity">
    <text evidence="1">Belongs to the disease resistance NB-LRR family.</text>
</comment>
<dbReference type="PANTHER" id="PTHR33463">
    <property type="entry name" value="NB-ARC DOMAIN-CONTAINING PROTEIN-RELATED"/>
    <property type="match status" value="1"/>
</dbReference>
<evidence type="ECO:0000256" key="7">
    <source>
        <dbReference type="SAM" id="Coils"/>
    </source>
</evidence>
<organism evidence="9 10">
    <name type="scientific">Acacia crassicarpa</name>
    <name type="common">northern wattle</name>
    <dbReference type="NCBI Taxonomy" id="499986"/>
    <lineage>
        <taxon>Eukaryota</taxon>
        <taxon>Viridiplantae</taxon>
        <taxon>Streptophyta</taxon>
        <taxon>Embryophyta</taxon>
        <taxon>Tracheophyta</taxon>
        <taxon>Spermatophyta</taxon>
        <taxon>Magnoliopsida</taxon>
        <taxon>eudicotyledons</taxon>
        <taxon>Gunneridae</taxon>
        <taxon>Pentapetalae</taxon>
        <taxon>rosids</taxon>
        <taxon>fabids</taxon>
        <taxon>Fabales</taxon>
        <taxon>Fabaceae</taxon>
        <taxon>Caesalpinioideae</taxon>
        <taxon>mimosoid clade</taxon>
        <taxon>Acacieae</taxon>
        <taxon>Acacia</taxon>
    </lineage>
</organism>
<dbReference type="Gene3D" id="1.10.10.10">
    <property type="entry name" value="Winged helix-like DNA-binding domain superfamily/Winged helix DNA-binding domain"/>
    <property type="match status" value="1"/>
</dbReference>
<evidence type="ECO:0000256" key="4">
    <source>
        <dbReference type="ARBA" id="ARBA00022741"/>
    </source>
</evidence>
<dbReference type="InterPro" id="IPR042197">
    <property type="entry name" value="Apaf_helical"/>
</dbReference>
<dbReference type="Gene3D" id="1.10.8.430">
    <property type="entry name" value="Helical domain of apoptotic protease-activating factors"/>
    <property type="match status" value="1"/>
</dbReference>
<keyword evidence="6" id="KW-0067">ATP-binding</keyword>
<feature type="domain" description="AAA+ ATPase" evidence="8">
    <location>
        <begin position="171"/>
        <end position="326"/>
    </location>
</feature>
<proteinExistence type="inferred from homology"/>
<dbReference type="InterPro" id="IPR027417">
    <property type="entry name" value="P-loop_NTPase"/>
</dbReference>
<keyword evidence="2" id="KW-0433">Leucine-rich repeat</keyword>
<feature type="coiled-coil region" evidence="7">
    <location>
        <begin position="69"/>
        <end position="96"/>
    </location>
</feature>
<name>A0AAE1JUI4_9FABA</name>
<evidence type="ECO:0000259" key="8">
    <source>
        <dbReference type="SMART" id="SM00382"/>
    </source>
</evidence>
<reference evidence="9" key="1">
    <citation type="submission" date="2023-10" db="EMBL/GenBank/DDBJ databases">
        <title>Chromosome-level genome of the transformable northern wattle, Acacia crassicarpa.</title>
        <authorList>
            <person name="Massaro I."/>
            <person name="Sinha N.R."/>
            <person name="Poethig S."/>
            <person name="Leichty A.R."/>
        </authorList>
    </citation>
    <scope>NUCLEOTIDE SEQUENCE</scope>
    <source>
        <strain evidence="9">Acra3RX</strain>
        <tissue evidence="9">Leaf</tissue>
    </source>
</reference>
<evidence type="ECO:0000256" key="3">
    <source>
        <dbReference type="ARBA" id="ARBA00022737"/>
    </source>
</evidence>
<dbReference type="InterPro" id="IPR050905">
    <property type="entry name" value="Plant_NBS-LRR"/>
</dbReference>
<evidence type="ECO:0000256" key="2">
    <source>
        <dbReference type="ARBA" id="ARBA00022614"/>
    </source>
</evidence>
<evidence type="ECO:0000256" key="1">
    <source>
        <dbReference type="ARBA" id="ARBA00008894"/>
    </source>
</evidence>
<keyword evidence="4" id="KW-0547">Nucleotide-binding</keyword>
<dbReference type="Proteomes" id="UP001293593">
    <property type="component" value="Unassembled WGS sequence"/>
</dbReference>
<dbReference type="GO" id="GO:0043531">
    <property type="term" value="F:ADP binding"/>
    <property type="evidence" value="ECO:0007669"/>
    <property type="project" value="InterPro"/>
</dbReference>
<keyword evidence="5" id="KW-0611">Plant defense</keyword>
<dbReference type="Gene3D" id="3.80.10.10">
    <property type="entry name" value="Ribonuclease Inhibitor"/>
    <property type="match status" value="4"/>
</dbReference>
<evidence type="ECO:0000313" key="10">
    <source>
        <dbReference type="Proteomes" id="UP001293593"/>
    </source>
</evidence>
<dbReference type="InterPro" id="IPR032675">
    <property type="entry name" value="LRR_dom_sf"/>
</dbReference>
<dbReference type="GO" id="GO:0005524">
    <property type="term" value="F:ATP binding"/>
    <property type="evidence" value="ECO:0007669"/>
    <property type="project" value="UniProtKB-KW"/>
</dbReference>
<dbReference type="SMART" id="SM00382">
    <property type="entry name" value="AAA"/>
    <property type="match status" value="1"/>
</dbReference>
<dbReference type="EMBL" id="JAWXYG010000004">
    <property type="protein sequence ID" value="KAK4275853.1"/>
    <property type="molecule type" value="Genomic_DNA"/>
</dbReference>
<comment type="caution">
    <text evidence="9">The sequence shown here is derived from an EMBL/GenBank/DDBJ whole genome shotgun (WGS) entry which is preliminary data.</text>
</comment>
<dbReference type="SUPFAM" id="SSF52058">
    <property type="entry name" value="L domain-like"/>
    <property type="match status" value="1"/>
</dbReference>
<keyword evidence="3" id="KW-0677">Repeat</keyword>
<evidence type="ECO:0000256" key="6">
    <source>
        <dbReference type="ARBA" id="ARBA00022840"/>
    </source>
</evidence>
<dbReference type="SUPFAM" id="SSF52047">
    <property type="entry name" value="RNI-like"/>
    <property type="match status" value="2"/>
</dbReference>
<dbReference type="PANTHER" id="PTHR33463:SF183">
    <property type="entry name" value="NB-ARC DOMAIN DISEASE RESISTANCE PROTEIN"/>
    <property type="match status" value="1"/>
</dbReference>
<dbReference type="Pfam" id="PF23247">
    <property type="entry name" value="LRR_RPS2"/>
    <property type="match status" value="4"/>
</dbReference>
<dbReference type="InterPro" id="IPR036388">
    <property type="entry name" value="WH-like_DNA-bd_sf"/>
</dbReference>
<dbReference type="InterPro" id="IPR002182">
    <property type="entry name" value="NB-ARC"/>
</dbReference>
<dbReference type="GO" id="GO:0006952">
    <property type="term" value="P:defense response"/>
    <property type="evidence" value="ECO:0007669"/>
    <property type="project" value="UniProtKB-KW"/>
</dbReference>
<protein>
    <recommendedName>
        <fullName evidence="8">AAA+ ATPase domain-containing protein</fullName>
    </recommendedName>
</protein>
<dbReference type="InterPro" id="IPR057135">
    <property type="entry name" value="At4g27190-like_LRR"/>
</dbReference>
<dbReference type="PRINTS" id="PR00364">
    <property type="entry name" value="DISEASERSIST"/>
</dbReference>
<keyword evidence="7" id="KW-0175">Coiled coil</keyword>